<accession>A0A0C9XVS2</accession>
<dbReference type="HOGENOM" id="CLU_1540305_0_0_1"/>
<dbReference type="EMBL" id="KN838558">
    <property type="protein sequence ID" value="KIK05699.1"/>
    <property type="molecule type" value="Genomic_DNA"/>
</dbReference>
<gene>
    <name evidence="2" type="ORF">K443DRAFT_335986</name>
</gene>
<feature type="region of interest" description="Disordered" evidence="1">
    <location>
        <begin position="116"/>
        <end position="159"/>
    </location>
</feature>
<reference evidence="2 3" key="1">
    <citation type="submission" date="2014-04" db="EMBL/GenBank/DDBJ databases">
        <authorList>
            <consortium name="DOE Joint Genome Institute"/>
            <person name="Kuo A."/>
            <person name="Kohler A."/>
            <person name="Nagy L.G."/>
            <person name="Floudas D."/>
            <person name="Copeland A."/>
            <person name="Barry K.W."/>
            <person name="Cichocki N."/>
            <person name="Veneault-Fourrey C."/>
            <person name="LaButti K."/>
            <person name="Lindquist E.A."/>
            <person name="Lipzen A."/>
            <person name="Lundell T."/>
            <person name="Morin E."/>
            <person name="Murat C."/>
            <person name="Sun H."/>
            <person name="Tunlid A."/>
            <person name="Henrissat B."/>
            <person name="Grigoriev I.V."/>
            <person name="Hibbett D.S."/>
            <person name="Martin F."/>
            <person name="Nordberg H.P."/>
            <person name="Cantor M.N."/>
            <person name="Hua S.X."/>
        </authorList>
    </citation>
    <scope>NUCLEOTIDE SEQUENCE [LARGE SCALE GENOMIC DNA]</scope>
    <source>
        <strain evidence="2 3">LaAM-08-1</strain>
    </source>
</reference>
<organism evidence="2 3">
    <name type="scientific">Laccaria amethystina LaAM-08-1</name>
    <dbReference type="NCBI Taxonomy" id="1095629"/>
    <lineage>
        <taxon>Eukaryota</taxon>
        <taxon>Fungi</taxon>
        <taxon>Dikarya</taxon>
        <taxon>Basidiomycota</taxon>
        <taxon>Agaricomycotina</taxon>
        <taxon>Agaricomycetes</taxon>
        <taxon>Agaricomycetidae</taxon>
        <taxon>Agaricales</taxon>
        <taxon>Agaricineae</taxon>
        <taxon>Hydnangiaceae</taxon>
        <taxon>Laccaria</taxon>
    </lineage>
</organism>
<name>A0A0C9XVS2_9AGAR</name>
<evidence type="ECO:0000313" key="2">
    <source>
        <dbReference type="EMBL" id="KIK05699.1"/>
    </source>
</evidence>
<evidence type="ECO:0000256" key="1">
    <source>
        <dbReference type="SAM" id="MobiDB-lite"/>
    </source>
</evidence>
<evidence type="ECO:0000313" key="3">
    <source>
        <dbReference type="Proteomes" id="UP000054477"/>
    </source>
</evidence>
<feature type="region of interest" description="Disordered" evidence="1">
    <location>
        <begin position="55"/>
        <end position="90"/>
    </location>
</feature>
<dbReference type="AlphaFoldDB" id="A0A0C9XVS2"/>
<protein>
    <submittedName>
        <fullName evidence="2">Uncharacterized protein</fullName>
    </submittedName>
</protein>
<feature type="region of interest" description="Disordered" evidence="1">
    <location>
        <begin position="1"/>
        <end position="25"/>
    </location>
</feature>
<keyword evidence="3" id="KW-1185">Reference proteome</keyword>
<feature type="compositionally biased region" description="Polar residues" evidence="1">
    <location>
        <begin position="149"/>
        <end position="159"/>
    </location>
</feature>
<proteinExistence type="predicted"/>
<sequence length="174" mass="18710">MAQRQYRHSCTSSTQRGVGAPEKNQIGGVNEEVMVGVQGLTVKDASAEKQVVMMKNNDVTMEETTTDPNLPEIEKKASEPITGPDMKKNVEEMDIVSTGNGTRGGRKGKKVAQVATAMDASQDSSPEFRTLTGSTSSIELPTPLKYITPSPSDPDSSRFVSTFRGHAIHNLKVG</sequence>
<feature type="compositionally biased region" description="Polar residues" evidence="1">
    <location>
        <begin position="119"/>
        <end position="139"/>
    </location>
</feature>
<reference evidence="3" key="2">
    <citation type="submission" date="2015-01" db="EMBL/GenBank/DDBJ databases">
        <title>Evolutionary Origins and Diversification of the Mycorrhizal Mutualists.</title>
        <authorList>
            <consortium name="DOE Joint Genome Institute"/>
            <consortium name="Mycorrhizal Genomics Consortium"/>
            <person name="Kohler A."/>
            <person name="Kuo A."/>
            <person name="Nagy L.G."/>
            <person name="Floudas D."/>
            <person name="Copeland A."/>
            <person name="Barry K.W."/>
            <person name="Cichocki N."/>
            <person name="Veneault-Fourrey C."/>
            <person name="LaButti K."/>
            <person name="Lindquist E.A."/>
            <person name="Lipzen A."/>
            <person name="Lundell T."/>
            <person name="Morin E."/>
            <person name="Murat C."/>
            <person name="Riley R."/>
            <person name="Ohm R."/>
            <person name="Sun H."/>
            <person name="Tunlid A."/>
            <person name="Henrissat B."/>
            <person name="Grigoriev I.V."/>
            <person name="Hibbett D.S."/>
            <person name="Martin F."/>
        </authorList>
    </citation>
    <scope>NUCLEOTIDE SEQUENCE [LARGE SCALE GENOMIC DNA]</scope>
    <source>
        <strain evidence="3">LaAM-08-1</strain>
    </source>
</reference>
<dbReference type="Proteomes" id="UP000054477">
    <property type="component" value="Unassembled WGS sequence"/>
</dbReference>
<dbReference type="OrthoDB" id="6222486at2759"/>